<name>A0A2S6NDN6_9HYPH</name>
<proteinExistence type="predicted"/>
<accession>A0A2S6NDN6</accession>
<dbReference type="AlphaFoldDB" id="A0A2S6NDN6"/>
<keyword evidence="2" id="KW-1185">Reference proteome</keyword>
<gene>
    <name evidence="1" type="ORF">CCR94_03755</name>
</gene>
<reference evidence="1 2" key="1">
    <citation type="journal article" date="2018" name="Arch. Microbiol.">
        <title>New insights into the metabolic potential of the phototrophic purple bacterium Rhodopila globiformis DSM 161(T) from its draft genome sequence and evidence for a vanadium-dependent nitrogenase.</title>
        <authorList>
            <person name="Imhoff J.F."/>
            <person name="Rahn T."/>
            <person name="Kunzel S."/>
            <person name="Neulinger S.C."/>
        </authorList>
    </citation>
    <scope>NUCLEOTIDE SEQUENCE [LARGE SCALE GENOMIC DNA]</scope>
    <source>
        <strain evidence="1 2">DSM 16996</strain>
    </source>
</reference>
<sequence>MIDRDHDLSLVRQAKVLNFSRGGVYYRPRPVSPEASQSWGGSTNCIWNIRSPEAGCWATFSVVAAFRLAAAIAIRDGSRSAILWPQDLSASVARRESREAEPALATDITYISPAPAFAP</sequence>
<dbReference type="EMBL" id="NHSJ01000034">
    <property type="protein sequence ID" value="PPQ32765.1"/>
    <property type="molecule type" value="Genomic_DNA"/>
</dbReference>
<evidence type="ECO:0000313" key="2">
    <source>
        <dbReference type="Proteomes" id="UP000239089"/>
    </source>
</evidence>
<protein>
    <submittedName>
        <fullName evidence="1">Uncharacterized protein</fullName>
    </submittedName>
</protein>
<organism evidence="1 2">
    <name type="scientific">Rhodoblastus sphagnicola</name>
    <dbReference type="NCBI Taxonomy" id="333368"/>
    <lineage>
        <taxon>Bacteria</taxon>
        <taxon>Pseudomonadati</taxon>
        <taxon>Pseudomonadota</taxon>
        <taxon>Alphaproteobacteria</taxon>
        <taxon>Hyphomicrobiales</taxon>
        <taxon>Rhodoblastaceae</taxon>
        <taxon>Rhodoblastus</taxon>
    </lineage>
</organism>
<dbReference type="Proteomes" id="UP000239089">
    <property type="component" value="Unassembled WGS sequence"/>
</dbReference>
<evidence type="ECO:0000313" key="1">
    <source>
        <dbReference type="EMBL" id="PPQ32765.1"/>
    </source>
</evidence>
<comment type="caution">
    <text evidence="1">The sequence shown here is derived from an EMBL/GenBank/DDBJ whole genome shotgun (WGS) entry which is preliminary data.</text>
</comment>